<evidence type="ECO:0000256" key="14">
    <source>
        <dbReference type="ARBA" id="ARBA00023026"/>
    </source>
</evidence>
<organism evidence="18 19">
    <name type="scientific">Falsiroseomonas algicola</name>
    <dbReference type="NCBI Taxonomy" id="2716930"/>
    <lineage>
        <taxon>Bacteria</taxon>
        <taxon>Pseudomonadati</taxon>
        <taxon>Pseudomonadota</taxon>
        <taxon>Alphaproteobacteria</taxon>
        <taxon>Acetobacterales</taxon>
        <taxon>Roseomonadaceae</taxon>
        <taxon>Falsiroseomonas</taxon>
    </lineage>
</organism>
<evidence type="ECO:0000256" key="7">
    <source>
        <dbReference type="ARBA" id="ARBA00022643"/>
    </source>
</evidence>
<feature type="domain" description="PAC" evidence="17">
    <location>
        <begin position="409"/>
        <end position="462"/>
    </location>
</feature>
<keyword evidence="14" id="KW-0843">Virulence</keyword>
<dbReference type="NCBIfam" id="TIGR00229">
    <property type="entry name" value="sensory_box"/>
    <property type="match status" value="1"/>
</dbReference>
<dbReference type="SMART" id="SM00086">
    <property type="entry name" value="PAC"/>
    <property type="match status" value="1"/>
</dbReference>
<keyword evidence="10" id="KW-0547">Nucleotide-binding</keyword>
<dbReference type="InterPro" id="IPR013655">
    <property type="entry name" value="PAS_fold_3"/>
</dbReference>
<evidence type="ECO:0000256" key="1">
    <source>
        <dbReference type="ARBA" id="ARBA00000085"/>
    </source>
</evidence>
<dbReference type="Gene3D" id="3.30.450.20">
    <property type="entry name" value="PAS domain"/>
    <property type="match status" value="3"/>
</dbReference>
<keyword evidence="9" id="KW-0677">Repeat</keyword>
<evidence type="ECO:0000259" key="17">
    <source>
        <dbReference type="PROSITE" id="PS50113"/>
    </source>
</evidence>
<dbReference type="InterPro" id="IPR036890">
    <property type="entry name" value="HATPase_C_sf"/>
</dbReference>
<comment type="caution">
    <text evidence="18">The sequence shown here is derived from an EMBL/GenBank/DDBJ whole genome shotgun (WGS) entry which is preliminary data.</text>
</comment>
<name>A0A6M1LEI6_9PROT</name>
<dbReference type="SUPFAM" id="SSF55785">
    <property type="entry name" value="PYP-like sensor domain (PAS domain)"/>
    <property type="match status" value="1"/>
</dbReference>
<evidence type="ECO:0000313" key="19">
    <source>
        <dbReference type="Proteomes" id="UP000475385"/>
    </source>
</evidence>
<dbReference type="CDD" id="cd12914">
    <property type="entry name" value="PDC1_DGC_like"/>
    <property type="match status" value="1"/>
</dbReference>
<evidence type="ECO:0000256" key="6">
    <source>
        <dbReference type="ARBA" id="ARBA00022630"/>
    </source>
</evidence>
<dbReference type="Gene3D" id="3.30.565.10">
    <property type="entry name" value="Histidine kinase-like ATPase, C-terminal domain"/>
    <property type="match status" value="1"/>
</dbReference>
<dbReference type="GO" id="GO:0005524">
    <property type="term" value="F:ATP binding"/>
    <property type="evidence" value="ECO:0007669"/>
    <property type="project" value="UniProtKB-KW"/>
</dbReference>
<dbReference type="PROSITE" id="PS50113">
    <property type="entry name" value="PAC"/>
    <property type="match status" value="1"/>
</dbReference>
<evidence type="ECO:0000256" key="13">
    <source>
        <dbReference type="ARBA" id="ARBA00022991"/>
    </source>
</evidence>
<reference evidence="18 19" key="2">
    <citation type="submission" date="2020-03" db="EMBL/GenBank/DDBJ databases">
        <title>Roseomonas stagni sp. nov., isolated from pond water in Japan.</title>
        <authorList>
            <person name="Furuhata K."/>
            <person name="Miyamoto H."/>
            <person name="Goto K."/>
        </authorList>
    </citation>
    <scope>NUCLEOTIDE SEQUENCE [LARGE SCALE GENOMIC DNA]</scope>
    <source>
        <strain evidence="18 19">PeD5</strain>
    </source>
</reference>
<dbReference type="SMART" id="SM00091">
    <property type="entry name" value="PAS"/>
    <property type="match status" value="1"/>
</dbReference>
<dbReference type="InterPro" id="IPR011102">
    <property type="entry name" value="Sig_transdc_His_kinase_HWE"/>
</dbReference>
<gene>
    <name evidence="18" type="ORF">G3576_01750</name>
</gene>
<evidence type="ECO:0000313" key="18">
    <source>
        <dbReference type="EMBL" id="NGM18718.1"/>
    </source>
</evidence>
<proteinExistence type="predicted"/>
<keyword evidence="12" id="KW-0067">ATP-binding</keyword>
<keyword evidence="19" id="KW-1185">Reference proteome</keyword>
<keyword evidence="5" id="KW-0716">Sensory transduction</keyword>
<dbReference type="Pfam" id="PF07536">
    <property type="entry name" value="HWE_HK"/>
    <property type="match status" value="1"/>
</dbReference>
<evidence type="ECO:0000256" key="4">
    <source>
        <dbReference type="ARBA" id="ARBA00022553"/>
    </source>
</evidence>
<sequence length="669" mass="72233">MALPLALQAVGAWIAWTATWEEAGAEVARTADAAAEYARAALDTHRLRGQQVALLLDGLDDASIRARAAELHDRARQVLELQRYGIAFTVYVIDRNGDILLTTDTPDPAPVNLSDRGYFTAMRAAEGAPVLIGEVSRGRANGRDFFPVTLRRDGAANGLPPGAFDGLINISVTPDLMAAGLRRLRGTSEDVLSVVRQDGTLLARTLELPAPPPWPRHTTDATQAEMAANPPRIEALETSFLDGVPRLVVYRRVQGWPVYAAAARDRAVIIDRWLARVAWLLGIGLPATLALGLLAWRVGRADRAAEAARASLEDRVAERTAELAHRTAQLSGSEARLRVALEAADLGTWEVDLRTRLVQRSPRTLAIFGAPAEETVGAYPGWWNRVHAEDGPVAAQAFERMAEGSAELYAAEYRFHHPDGRVVWVEARARVVEHDATGRPLRAAGTVQDITARREAEERRALLAREVDHRAKNALAVVQAALRLTPRTSLESYAAAVEGRVAALARAHTLLAEQRWAGASLRALLTGELAAFTLRNEGRSTVTLEGPELRIAPSAAQSLSLAFHELTTNAVKYGALARAQGHLAITWAIRPATGDLVLRWEESGGPPVPGAPSRRGFGSRLVAATIRDQLGGILLQHWEATGLVVEMQVSLPRIALPEAPADADPLPVV</sequence>
<dbReference type="Gene3D" id="2.10.70.100">
    <property type="match status" value="1"/>
</dbReference>
<dbReference type="SMART" id="SM00911">
    <property type="entry name" value="HWE_HK"/>
    <property type="match status" value="1"/>
</dbReference>
<dbReference type="PROSITE" id="PS50112">
    <property type="entry name" value="PAS"/>
    <property type="match status" value="1"/>
</dbReference>
<dbReference type="InterPro" id="IPR001610">
    <property type="entry name" value="PAC"/>
</dbReference>
<dbReference type="CDD" id="cd00130">
    <property type="entry name" value="PAS"/>
    <property type="match status" value="1"/>
</dbReference>
<keyword evidence="13" id="KW-0157">Chromophore</keyword>
<dbReference type="InterPro" id="IPR000014">
    <property type="entry name" value="PAS"/>
</dbReference>
<keyword evidence="11" id="KW-0418">Kinase</keyword>
<reference evidence="18 19" key="1">
    <citation type="submission" date="2020-02" db="EMBL/GenBank/DDBJ databases">
        <authorList>
            <person name="Kim H.M."/>
            <person name="Jeon C.O."/>
        </authorList>
    </citation>
    <scope>NUCLEOTIDE SEQUENCE [LARGE SCALE GENOMIC DNA]</scope>
    <source>
        <strain evidence="18 19">PeD5</strain>
    </source>
</reference>
<evidence type="ECO:0000256" key="3">
    <source>
        <dbReference type="ARBA" id="ARBA00022543"/>
    </source>
</evidence>
<keyword evidence="4" id="KW-0597">Phosphoprotein</keyword>
<dbReference type="Proteomes" id="UP000475385">
    <property type="component" value="Unassembled WGS sequence"/>
</dbReference>
<feature type="domain" description="PAS" evidence="16">
    <location>
        <begin position="333"/>
        <end position="405"/>
    </location>
</feature>
<dbReference type="Pfam" id="PF08447">
    <property type="entry name" value="PAS_3"/>
    <property type="match status" value="1"/>
</dbReference>
<keyword evidence="3" id="KW-0600">Photoreceptor protein</keyword>
<dbReference type="EC" id="2.7.13.3" evidence="2"/>
<dbReference type="InterPro" id="IPR035965">
    <property type="entry name" value="PAS-like_dom_sf"/>
</dbReference>
<evidence type="ECO:0000256" key="9">
    <source>
        <dbReference type="ARBA" id="ARBA00022737"/>
    </source>
</evidence>
<dbReference type="GO" id="GO:0004673">
    <property type="term" value="F:protein histidine kinase activity"/>
    <property type="evidence" value="ECO:0007669"/>
    <property type="project" value="UniProtKB-EC"/>
</dbReference>
<evidence type="ECO:0000256" key="15">
    <source>
        <dbReference type="ARBA" id="ARBA00023170"/>
    </source>
</evidence>
<evidence type="ECO:0000259" key="16">
    <source>
        <dbReference type="PROSITE" id="PS50112"/>
    </source>
</evidence>
<evidence type="ECO:0000256" key="10">
    <source>
        <dbReference type="ARBA" id="ARBA00022741"/>
    </source>
</evidence>
<comment type="catalytic activity">
    <reaction evidence="1">
        <text>ATP + protein L-histidine = ADP + protein N-phospho-L-histidine.</text>
        <dbReference type="EC" id="2.7.13.3"/>
    </reaction>
</comment>
<keyword evidence="8" id="KW-0808">Transferase</keyword>
<dbReference type="RefSeq" id="WP_164692598.1">
    <property type="nucleotide sequence ID" value="NZ_JAAIKB010000001.1"/>
</dbReference>
<dbReference type="AlphaFoldDB" id="A0A6M1LEI6"/>
<dbReference type="CDD" id="cd12915">
    <property type="entry name" value="PDC2_DGC_like"/>
    <property type="match status" value="1"/>
</dbReference>
<keyword evidence="7" id="KW-0288">FMN</keyword>
<evidence type="ECO:0000256" key="2">
    <source>
        <dbReference type="ARBA" id="ARBA00012438"/>
    </source>
</evidence>
<protein>
    <recommendedName>
        <fullName evidence="2">histidine kinase</fullName>
        <ecNumber evidence="2">2.7.13.3</ecNumber>
    </recommendedName>
</protein>
<dbReference type="PANTHER" id="PTHR41523">
    <property type="entry name" value="TWO-COMPONENT SYSTEM SENSOR PROTEIN"/>
    <property type="match status" value="1"/>
</dbReference>
<evidence type="ECO:0000256" key="12">
    <source>
        <dbReference type="ARBA" id="ARBA00022840"/>
    </source>
</evidence>
<accession>A0A6M1LEI6</accession>
<dbReference type="PANTHER" id="PTHR41523:SF8">
    <property type="entry name" value="ETHYLENE RESPONSE SENSOR PROTEIN"/>
    <property type="match status" value="1"/>
</dbReference>
<keyword evidence="15" id="KW-0675">Receptor</keyword>
<evidence type="ECO:0000256" key="8">
    <source>
        <dbReference type="ARBA" id="ARBA00022679"/>
    </source>
</evidence>
<dbReference type="InterPro" id="IPR000700">
    <property type="entry name" value="PAS-assoc_C"/>
</dbReference>
<evidence type="ECO:0000256" key="11">
    <source>
        <dbReference type="ARBA" id="ARBA00022777"/>
    </source>
</evidence>
<keyword evidence="6" id="KW-0285">Flavoprotein</keyword>
<dbReference type="EMBL" id="JAAIKB010000001">
    <property type="protein sequence ID" value="NGM18718.1"/>
    <property type="molecule type" value="Genomic_DNA"/>
</dbReference>
<dbReference type="GO" id="GO:0009881">
    <property type="term" value="F:photoreceptor activity"/>
    <property type="evidence" value="ECO:0007669"/>
    <property type="project" value="UniProtKB-KW"/>
</dbReference>
<evidence type="ECO:0000256" key="5">
    <source>
        <dbReference type="ARBA" id="ARBA00022606"/>
    </source>
</evidence>